<dbReference type="Pfam" id="PF08544">
    <property type="entry name" value="GHMP_kinases_C"/>
    <property type="match status" value="1"/>
</dbReference>
<evidence type="ECO:0000259" key="7">
    <source>
        <dbReference type="Pfam" id="PF00288"/>
    </source>
</evidence>
<dbReference type="SUPFAM" id="SSF55060">
    <property type="entry name" value="GHMP Kinase, C-terminal domain"/>
    <property type="match status" value="1"/>
</dbReference>
<evidence type="ECO:0000256" key="4">
    <source>
        <dbReference type="ARBA" id="ARBA00022741"/>
    </source>
</evidence>
<dbReference type="SUPFAM" id="SSF54211">
    <property type="entry name" value="Ribosomal protein S5 domain 2-like"/>
    <property type="match status" value="1"/>
</dbReference>
<dbReference type="Pfam" id="PF00288">
    <property type="entry name" value="GHMP_kinases_N"/>
    <property type="match status" value="1"/>
</dbReference>
<evidence type="ECO:0000256" key="2">
    <source>
        <dbReference type="ARBA" id="ARBA00012958"/>
    </source>
</evidence>
<dbReference type="PANTHER" id="PTHR31814:SF2">
    <property type="entry name" value="PHOSPHOMEVALONATE KINASE"/>
    <property type="match status" value="1"/>
</dbReference>
<dbReference type="RefSeq" id="WP_004229384.1">
    <property type="nucleotide sequence ID" value="NZ_AEUV02000002.1"/>
</dbReference>
<dbReference type="Gene3D" id="3.30.230.10">
    <property type="match status" value="1"/>
</dbReference>
<keyword evidence="4" id="KW-0547">Nucleotide-binding</keyword>
<dbReference type="AlphaFoldDB" id="G5JNI3"/>
<feature type="domain" description="GHMP kinase N-terminal" evidence="7">
    <location>
        <begin position="80"/>
        <end position="158"/>
    </location>
</feature>
<evidence type="ECO:0000259" key="8">
    <source>
        <dbReference type="Pfam" id="PF08544"/>
    </source>
</evidence>
<dbReference type="UniPathway" id="UPA00057">
    <property type="reaction ID" value="UER00099"/>
</dbReference>
<keyword evidence="10" id="KW-1185">Reference proteome</keyword>
<accession>G5JNI3</accession>
<dbReference type="PANTHER" id="PTHR31814">
    <property type="match status" value="1"/>
</dbReference>
<dbReference type="GO" id="GO:0019287">
    <property type="term" value="P:isopentenyl diphosphate biosynthetic process, mevalonate pathway"/>
    <property type="evidence" value="ECO:0007669"/>
    <property type="project" value="UniProtKB-UniPathway"/>
</dbReference>
<dbReference type="GO" id="GO:0004631">
    <property type="term" value="F:phosphomevalonate kinase activity"/>
    <property type="evidence" value="ECO:0007669"/>
    <property type="project" value="UniProtKB-EC"/>
</dbReference>
<dbReference type="EMBL" id="AEUV02000002">
    <property type="protein sequence ID" value="EHI75214.1"/>
    <property type="molecule type" value="Genomic_DNA"/>
</dbReference>
<name>G5JNI3_STRCG</name>
<dbReference type="InterPro" id="IPR036554">
    <property type="entry name" value="GHMP_kinase_C_sf"/>
</dbReference>
<evidence type="ECO:0000256" key="3">
    <source>
        <dbReference type="ARBA" id="ARBA00022679"/>
    </source>
</evidence>
<keyword evidence="5 9" id="KW-0418">Kinase</keyword>
<evidence type="ECO:0000256" key="6">
    <source>
        <dbReference type="ARBA" id="ARBA00022840"/>
    </source>
</evidence>
<reference evidence="9" key="1">
    <citation type="submission" date="2011-07" db="EMBL/GenBank/DDBJ databases">
        <authorList>
            <person name="Stanhope M.J."/>
            <person name="Durkin A.S."/>
            <person name="Hostetler J."/>
            <person name="Kim M."/>
            <person name="Radune D."/>
            <person name="Singh I."/>
            <person name="Town C.D."/>
        </authorList>
    </citation>
    <scope>NUCLEOTIDE SEQUENCE [LARGE SCALE GENOMIC DNA]</scope>
    <source>
        <strain evidence="9">HS-6</strain>
    </source>
</reference>
<dbReference type="NCBIfam" id="TIGR01220">
    <property type="entry name" value="Pmev_kin_Gr_pos"/>
    <property type="match status" value="1"/>
</dbReference>
<comment type="caution">
    <text evidence="9">The sequence shown here is derived from an EMBL/GenBank/DDBJ whole genome shotgun (WGS) entry which is preliminary data.</text>
</comment>
<keyword evidence="6" id="KW-0067">ATP-binding</keyword>
<evidence type="ECO:0000313" key="10">
    <source>
        <dbReference type="Proteomes" id="UP000004322"/>
    </source>
</evidence>
<sequence length="332" mass="36245">MTKYAVKTGGKLYLAGEYAILTPGQQALIKNIPIYLTGEIDTARDYQLYSDMFDYAVGLETDDNYSLIQETIAVVHDFIKSQGLEPHPFRLSITGKLEKDGKKFGIGSSGSVTILVVKALAAFYEQDWSVDLIFKLATYVLLKRGDNGSMGDLACIAYEDLVLFKAFDRAQVRSWIAEESLVDVLAKDWGYQIEIIKPALAVDFLVGWTGQPAISKDMIKHVKSAITADFLEQTQAAVKTAASGLETGNKELIKTSLQGASHLLKELHPAIYTEELLVLEGAVQDLDAVAKSSGSGGGDCGIALSFNSDDSQKLIERWQVAGIELLFCQESL</sequence>
<dbReference type="InterPro" id="IPR006204">
    <property type="entry name" value="GHMP_kinase_N_dom"/>
</dbReference>
<dbReference type="EC" id="2.7.4.2" evidence="2"/>
<evidence type="ECO:0000256" key="1">
    <source>
        <dbReference type="ARBA" id="ARBA00005017"/>
    </source>
</evidence>
<evidence type="ECO:0000256" key="5">
    <source>
        <dbReference type="ARBA" id="ARBA00022777"/>
    </source>
</evidence>
<proteinExistence type="predicted"/>
<dbReference type="eggNOG" id="COG1577">
    <property type="taxonomic scope" value="Bacteria"/>
</dbReference>
<dbReference type="Proteomes" id="UP000004322">
    <property type="component" value="Unassembled WGS sequence"/>
</dbReference>
<dbReference type="InterPro" id="IPR014721">
    <property type="entry name" value="Ribsml_uS5_D2-typ_fold_subgr"/>
</dbReference>
<keyword evidence="3 9" id="KW-0808">Transferase</keyword>
<protein>
    <recommendedName>
        <fullName evidence="2">phosphomevalonate kinase</fullName>
        <ecNumber evidence="2">2.7.4.2</ecNumber>
    </recommendedName>
</protein>
<organism evidence="9 10">
    <name type="scientific">Streptococcus criceti HS-6</name>
    <dbReference type="NCBI Taxonomy" id="873449"/>
    <lineage>
        <taxon>Bacteria</taxon>
        <taxon>Bacillati</taxon>
        <taxon>Bacillota</taxon>
        <taxon>Bacilli</taxon>
        <taxon>Lactobacillales</taxon>
        <taxon>Streptococcaceae</taxon>
        <taxon>Streptococcus</taxon>
    </lineage>
</organism>
<dbReference type="OrthoDB" id="1522677at2"/>
<comment type="pathway">
    <text evidence="1">Isoprenoid biosynthesis; isopentenyl diphosphate biosynthesis via mevalonate pathway; isopentenyl diphosphate from (R)-mevalonate: step 2/3.</text>
</comment>
<dbReference type="InterPro" id="IPR020568">
    <property type="entry name" value="Ribosomal_Su5_D2-typ_SF"/>
</dbReference>
<dbReference type="Gene3D" id="3.30.70.890">
    <property type="entry name" value="GHMP kinase, C-terminal domain"/>
    <property type="match status" value="1"/>
</dbReference>
<gene>
    <name evidence="9" type="ORF">STRCR_1438</name>
</gene>
<dbReference type="InterPro" id="IPR035102">
    <property type="entry name" value="Phosphomevalonate_kinase"/>
</dbReference>
<dbReference type="InterPro" id="IPR005917">
    <property type="entry name" value="Pmev_kinase_bact"/>
</dbReference>
<evidence type="ECO:0000313" key="9">
    <source>
        <dbReference type="EMBL" id="EHI75214.1"/>
    </source>
</evidence>
<feature type="domain" description="GHMP kinase C-terminal" evidence="8">
    <location>
        <begin position="266"/>
        <end position="319"/>
    </location>
</feature>
<dbReference type="GO" id="GO:0005524">
    <property type="term" value="F:ATP binding"/>
    <property type="evidence" value="ECO:0007669"/>
    <property type="project" value="UniProtKB-KW"/>
</dbReference>
<dbReference type="InterPro" id="IPR013750">
    <property type="entry name" value="GHMP_kinase_C_dom"/>
</dbReference>
<dbReference type="STRING" id="873449.STRCR_1438"/>